<feature type="region of interest" description="Disordered" evidence="1">
    <location>
        <begin position="1"/>
        <end position="26"/>
    </location>
</feature>
<protein>
    <submittedName>
        <fullName evidence="2">Uncharacterized protein</fullName>
    </submittedName>
</protein>
<reference evidence="2 3" key="1">
    <citation type="journal article" date="2021" name="J. Hered.">
        <title>A chromosome-level genome assembly of the parasitoid wasp, Cotesia glomerata (Hymenoptera: Braconidae).</title>
        <authorList>
            <person name="Pinto B.J."/>
            <person name="Weis J.J."/>
            <person name="Gamble T."/>
            <person name="Ode P.J."/>
            <person name="Paul R."/>
            <person name="Zaspel J.M."/>
        </authorList>
    </citation>
    <scope>NUCLEOTIDE SEQUENCE [LARGE SCALE GENOMIC DNA]</scope>
    <source>
        <strain evidence="2">CgM1</strain>
    </source>
</reference>
<sequence>MQTNIKENDRMMNSNNGIEKEDRRQENSIQLLRERAKEVASCTDLIEDQSSVLQAEFSPDPKMLMVLYQLCIVKQQVLVLNDYASGTISSQESLLADDLGTDLINKREPRVIHEDIPAAR</sequence>
<organism evidence="2 3">
    <name type="scientific">Cotesia glomerata</name>
    <name type="common">Lepidopteran parasitic wasp</name>
    <name type="synonym">Apanteles glomeratus</name>
    <dbReference type="NCBI Taxonomy" id="32391"/>
    <lineage>
        <taxon>Eukaryota</taxon>
        <taxon>Metazoa</taxon>
        <taxon>Ecdysozoa</taxon>
        <taxon>Arthropoda</taxon>
        <taxon>Hexapoda</taxon>
        <taxon>Insecta</taxon>
        <taxon>Pterygota</taxon>
        <taxon>Neoptera</taxon>
        <taxon>Endopterygota</taxon>
        <taxon>Hymenoptera</taxon>
        <taxon>Apocrita</taxon>
        <taxon>Ichneumonoidea</taxon>
        <taxon>Braconidae</taxon>
        <taxon>Microgastrinae</taxon>
        <taxon>Cotesia</taxon>
    </lineage>
</organism>
<gene>
    <name evidence="2" type="ORF">KQX54_011578</name>
</gene>
<keyword evidence="3" id="KW-1185">Reference proteome</keyword>
<dbReference type="EMBL" id="JAHXZJ010000001">
    <property type="protein sequence ID" value="KAH0567673.1"/>
    <property type="molecule type" value="Genomic_DNA"/>
</dbReference>
<evidence type="ECO:0000256" key="1">
    <source>
        <dbReference type="SAM" id="MobiDB-lite"/>
    </source>
</evidence>
<feature type="compositionally biased region" description="Basic and acidic residues" evidence="1">
    <location>
        <begin position="1"/>
        <end position="10"/>
    </location>
</feature>
<proteinExistence type="predicted"/>
<evidence type="ECO:0000313" key="2">
    <source>
        <dbReference type="EMBL" id="KAH0567673.1"/>
    </source>
</evidence>
<dbReference type="AlphaFoldDB" id="A0AAV7J7I6"/>
<accession>A0AAV7J7I6</accession>
<evidence type="ECO:0000313" key="3">
    <source>
        <dbReference type="Proteomes" id="UP000826195"/>
    </source>
</evidence>
<name>A0AAV7J7I6_COTGL</name>
<comment type="caution">
    <text evidence="2">The sequence shown here is derived from an EMBL/GenBank/DDBJ whole genome shotgun (WGS) entry which is preliminary data.</text>
</comment>
<dbReference type="Proteomes" id="UP000826195">
    <property type="component" value="Unassembled WGS sequence"/>
</dbReference>